<dbReference type="Gene3D" id="3.40.50.300">
    <property type="entry name" value="P-loop containing nucleotide triphosphate hydrolases"/>
    <property type="match status" value="2"/>
</dbReference>
<dbReference type="InterPro" id="IPR027417">
    <property type="entry name" value="P-loop_NTPase"/>
</dbReference>
<protein>
    <recommendedName>
        <fullName evidence="1">DUF8128 domain-containing protein</fullName>
    </recommendedName>
</protein>
<gene>
    <name evidence="2" type="ORF">A3C06_01935</name>
</gene>
<dbReference type="PANTHER" id="PTHR30121">
    <property type="entry name" value="UNCHARACTERIZED PROTEIN YJGR-RELATED"/>
    <property type="match status" value="1"/>
</dbReference>
<dbReference type="STRING" id="1802312.A3C06_01935"/>
<reference evidence="2 3" key="1">
    <citation type="journal article" date="2016" name="Nat. Commun.">
        <title>Thousands of microbial genomes shed light on interconnected biogeochemical processes in an aquifer system.</title>
        <authorList>
            <person name="Anantharaman K."/>
            <person name="Brown C.T."/>
            <person name="Hug L.A."/>
            <person name="Sharon I."/>
            <person name="Castelle C.J."/>
            <person name="Probst A.J."/>
            <person name="Thomas B.C."/>
            <person name="Singh A."/>
            <person name="Wilkins M.J."/>
            <person name="Karaoz U."/>
            <person name="Brodie E.L."/>
            <person name="Williams K.H."/>
            <person name="Hubbard S.S."/>
            <person name="Banfield J.F."/>
        </authorList>
    </citation>
    <scope>NUCLEOTIDE SEQUENCE [LARGE SCALE GENOMIC DNA]</scope>
</reference>
<comment type="caution">
    <text evidence="2">The sequence shown here is derived from an EMBL/GenBank/DDBJ whole genome shotgun (WGS) entry which is preliminary data.</text>
</comment>
<proteinExistence type="predicted"/>
<dbReference type="AlphaFoldDB" id="A0A1G2MQD1"/>
<sequence length="937" mass="104924">MATPVSAGALPISNGMELKAQVPETTFNSPEEELRFLREQVAHKEQELSSGQLERAPEQGAREVVSAYKQVPTEAVLAPSMRMSEGEVVQLSAELAPEAHDAQVLELAKLVMERGIKNALAVVERLHDPHLEDDFERFLVQYVKAGYDTGLGARDPLYKALQMTLYEITLPERDPSAPEKPLKELLSSMEQFYSGMMAVKDKDIVGPNYFTLELAVANGSEEFVFYAAVPDSKRDLFEKHIHAIFHNAKVIEFKNDYNIFNQQGASVGSTARLTADHAFPIRTYESFDHDPLNALLQSFSKIDKDGEWAAIQLVFKPGGDGRTGRYKAIIGDLQKGKKLKEALDKPETVGGHVWSFAKEVGSELFGSAKKKKEDEEKEKDPLVVDEIALEQVKRKSESPVAEVNIRLIASSRSEGEALDILSDMESAFNQFENTHGNSIKFERFKGVKLADFLRDFSFRQYEQKRELPLSLRELTTMFHFPSTVIRSSPELKVAKAGSSPVPVGLPREGLLLGVNRDGGKETGIYMSSEDRLRHFYCIGQTGTGKTTLLKNMIAQDIAAGHGVCFIDPHGSDINDILAAVPPERFEDVVYFDPGHVERPMGLNMLEYDQRFPEQKTFVVNEMLSIFNKLFDMKTAGGPMFEQYFRNAALLVLEDPESGTTLIDLSRTLSDKQFRAAKLARCKNPIVVQFWREVAEKAGGEAALANIVPYITSKFDGFLSNDIMRPIIAQERSTFNFREIMDSRKILLVNLSKGRLGDINSHLLGLIIVGKILMAALSRVDSLGHDTPPFYLYIDEFQNVTTDSISIILSEARKYKLSLNIAHQFIKQLDERIKDAVFGNVGSLANFRVGAEDAEFLEKQFAPVFSARDIINLDNRHAYMRLLVNGRPVKPFSMETIAPPHGNAGQTEKLKELSYMKYGRPREEIEAEVMGRYNPTGK</sequence>
<evidence type="ECO:0000259" key="1">
    <source>
        <dbReference type="Pfam" id="PF26449"/>
    </source>
</evidence>
<evidence type="ECO:0000313" key="3">
    <source>
        <dbReference type="Proteomes" id="UP000177565"/>
    </source>
</evidence>
<dbReference type="InterPro" id="IPR058441">
    <property type="entry name" value="DUF8128"/>
</dbReference>
<dbReference type="SUPFAM" id="SSF52540">
    <property type="entry name" value="P-loop containing nucleoside triphosphate hydrolases"/>
    <property type="match status" value="1"/>
</dbReference>
<accession>A0A1G2MQD1</accession>
<dbReference type="EMBL" id="MHRQ01000029">
    <property type="protein sequence ID" value="OHA25964.1"/>
    <property type="molecule type" value="Genomic_DNA"/>
</dbReference>
<evidence type="ECO:0000313" key="2">
    <source>
        <dbReference type="EMBL" id="OHA25964.1"/>
    </source>
</evidence>
<dbReference type="PANTHER" id="PTHR30121:SF11">
    <property type="entry name" value="AAA+ ATPASE DOMAIN-CONTAINING PROTEIN"/>
    <property type="match status" value="1"/>
</dbReference>
<dbReference type="InterPro" id="IPR051162">
    <property type="entry name" value="T4SS_component"/>
</dbReference>
<feature type="domain" description="DUF8128" evidence="1">
    <location>
        <begin position="211"/>
        <end position="486"/>
    </location>
</feature>
<organism evidence="2 3">
    <name type="scientific">Candidatus Taylorbacteria bacterium RIFCSPHIGHO2_02_FULL_46_13</name>
    <dbReference type="NCBI Taxonomy" id="1802312"/>
    <lineage>
        <taxon>Bacteria</taxon>
        <taxon>Candidatus Tayloriibacteriota</taxon>
    </lineage>
</organism>
<dbReference type="Pfam" id="PF26449">
    <property type="entry name" value="DUF8128"/>
    <property type="match status" value="1"/>
</dbReference>
<name>A0A1G2MQD1_9BACT</name>
<dbReference type="Proteomes" id="UP000177565">
    <property type="component" value="Unassembled WGS sequence"/>
</dbReference>